<evidence type="ECO:0000313" key="5">
    <source>
        <dbReference type="Proteomes" id="UP001530293"/>
    </source>
</evidence>
<feature type="signal peptide" evidence="2">
    <location>
        <begin position="1"/>
        <end position="26"/>
    </location>
</feature>
<dbReference type="PROSITE" id="PS50076">
    <property type="entry name" value="DNAJ_2"/>
    <property type="match status" value="1"/>
</dbReference>
<reference evidence="4 5" key="1">
    <citation type="submission" date="2024-10" db="EMBL/GenBank/DDBJ databases">
        <title>Updated reference genomes for cyclostephanoid diatoms.</title>
        <authorList>
            <person name="Roberts W.R."/>
            <person name="Alverson A.J."/>
        </authorList>
    </citation>
    <scope>NUCLEOTIDE SEQUENCE [LARGE SCALE GENOMIC DNA]</scope>
    <source>
        <strain evidence="4 5">AJA232-27</strain>
    </source>
</reference>
<accession>A0ABD3N6W8</accession>
<dbReference type="InterPro" id="IPR001623">
    <property type="entry name" value="DnaJ_domain"/>
</dbReference>
<evidence type="ECO:0000256" key="2">
    <source>
        <dbReference type="SAM" id="SignalP"/>
    </source>
</evidence>
<keyword evidence="2" id="KW-0732">Signal</keyword>
<name>A0ABD3N6W8_9STRA</name>
<feature type="chain" id="PRO_5044851973" description="J domain-containing protein" evidence="2">
    <location>
        <begin position="27"/>
        <end position="426"/>
    </location>
</feature>
<protein>
    <recommendedName>
        <fullName evidence="3">J domain-containing protein</fullName>
    </recommendedName>
</protein>
<dbReference type="SMART" id="SM00271">
    <property type="entry name" value="DnaJ"/>
    <property type="match status" value="1"/>
</dbReference>
<proteinExistence type="predicted"/>
<comment type="caution">
    <text evidence="4">The sequence shown here is derived from an EMBL/GenBank/DDBJ whole genome shotgun (WGS) entry which is preliminary data.</text>
</comment>
<sequence>MTSTTAAAASIMRVFFIATFLACTVSKEQLTVESFSPSDVNHHWRPASSSTLQTDTSRSTCQHYMAPSGGMGMSKTKTKKGSGSAGNNNKGMGKKSSSDDTKFDVAKAWTKLQKSYDEIMSESNTSKSKSSDDDDDEWDESTMEITTEYIVTARCKSGSSSDINNNSAYRSSSDWIPVAQVCIVRPIHLEEPENAAAHKGIISPPQATISHYCREISYAATLAAPILKSLPRNLIEYGYEPIDSFMKHVYEDVISGKTADSYVNGNNEKVKMTKSNARSILQLEEGCNDAALIKRSYKKLSMAYHPDRFINSDKTKEEIEESTHQFTLVKMAYEALNSGVRNTNGSDSDGMVVNGEESSMKRSSWYESLGGKSRTEFVGPIELLSVDKASALCNKAFKCGVIGLDPDITMAFVVRNHQAHASSTVR</sequence>
<feature type="compositionally biased region" description="Polar residues" evidence="1">
    <location>
        <begin position="47"/>
        <end position="62"/>
    </location>
</feature>
<dbReference type="Pfam" id="PF00226">
    <property type="entry name" value="DnaJ"/>
    <property type="match status" value="1"/>
</dbReference>
<dbReference type="Gene3D" id="1.10.287.110">
    <property type="entry name" value="DnaJ domain"/>
    <property type="match status" value="1"/>
</dbReference>
<gene>
    <name evidence="4" type="ORF">ACHAWU_004417</name>
</gene>
<evidence type="ECO:0000256" key="1">
    <source>
        <dbReference type="SAM" id="MobiDB-lite"/>
    </source>
</evidence>
<dbReference type="CDD" id="cd06257">
    <property type="entry name" value="DnaJ"/>
    <property type="match status" value="1"/>
</dbReference>
<evidence type="ECO:0000313" key="4">
    <source>
        <dbReference type="EMBL" id="KAL3771858.1"/>
    </source>
</evidence>
<keyword evidence="5" id="KW-1185">Reference proteome</keyword>
<feature type="region of interest" description="Disordered" evidence="1">
    <location>
        <begin position="119"/>
        <end position="138"/>
    </location>
</feature>
<dbReference type="SUPFAM" id="SSF46565">
    <property type="entry name" value="Chaperone J-domain"/>
    <property type="match status" value="1"/>
</dbReference>
<dbReference type="InterPro" id="IPR036869">
    <property type="entry name" value="J_dom_sf"/>
</dbReference>
<dbReference type="AlphaFoldDB" id="A0ABD3N6W8"/>
<organism evidence="4 5">
    <name type="scientific">Discostella pseudostelligera</name>
    <dbReference type="NCBI Taxonomy" id="259834"/>
    <lineage>
        <taxon>Eukaryota</taxon>
        <taxon>Sar</taxon>
        <taxon>Stramenopiles</taxon>
        <taxon>Ochrophyta</taxon>
        <taxon>Bacillariophyta</taxon>
        <taxon>Coscinodiscophyceae</taxon>
        <taxon>Thalassiosirophycidae</taxon>
        <taxon>Stephanodiscales</taxon>
        <taxon>Stephanodiscaceae</taxon>
        <taxon>Discostella</taxon>
    </lineage>
</organism>
<feature type="compositionally biased region" description="Low complexity" evidence="1">
    <location>
        <begin position="81"/>
        <end position="95"/>
    </location>
</feature>
<evidence type="ECO:0000259" key="3">
    <source>
        <dbReference type="PROSITE" id="PS50076"/>
    </source>
</evidence>
<feature type="region of interest" description="Disordered" evidence="1">
    <location>
        <begin position="37"/>
        <end position="100"/>
    </location>
</feature>
<dbReference type="Proteomes" id="UP001530293">
    <property type="component" value="Unassembled WGS sequence"/>
</dbReference>
<feature type="domain" description="J" evidence="3">
    <location>
        <begin position="276"/>
        <end position="350"/>
    </location>
</feature>
<dbReference type="EMBL" id="JALLBG020000020">
    <property type="protein sequence ID" value="KAL3771858.1"/>
    <property type="molecule type" value="Genomic_DNA"/>
</dbReference>